<protein>
    <recommendedName>
        <fullName evidence="5">Exonuclease domain-containing protein</fullName>
    </recommendedName>
</protein>
<feature type="domain" description="Exonuclease" evidence="5">
    <location>
        <begin position="86"/>
        <end position="270"/>
    </location>
</feature>
<feature type="compositionally biased region" description="Polar residues" evidence="4">
    <location>
        <begin position="294"/>
        <end position="303"/>
    </location>
</feature>
<dbReference type="PANTHER" id="PTHR23044:SF61">
    <property type="entry name" value="3'-5' EXORIBONUCLEASE 1-RELATED"/>
    <property type="match status" value="1"/>
</dbReference>
<accession>A0A1B6MEZ8</accession>
<dbReference type="PANTHER" id="PTHR23044">
    <property type="entry name" value="3'-5' EXONUCLEASE ERI1-RELATED"/>
    <property type="match status" value="1"/>
</dbReference>
<keyword evidence="1" id="KW-0540">Nuclease</keyword>
<gene>
    <name evidence="6" type="ORF">g.6588</name>
</gene>
<evidence type="ECO:0000256" key="3">
    <source>
        <dbReference type="ARBA" id="ARBA00022839"/>
    </source>
</evidence>
<keyword evidence="3" id="KW-0269">Exonuclease</keyword>
<dbReference type="GO" id="GO:0005737">
    <property type="term" value="C:cytoplasm"/>
    <property type="evidence" value="ECO:0007669"/>
    <property type="project" value="TreeGrafter"/>
</dbReference>
<dbReference type="SUPFAM" id="SSF53098">
    <property type="entry name" value="Ribonuclease H-like"/>
    <property type="match status" value="1"/>
</dbReference>
<evidence type="ECO:0000256" key="2">
    <source>
        <dbReference type="ARBA" id="ARBA00022801"/>
    </source>
</evidence>
<dbReference type="GO" id="GO:0005730">
    <property type="term" value="C:nucleolus"/>
    <property type="evidence" value="ECO:0007669"/>
    <property type="project" value="TreeGrafter"/>
</dbReference>
<dbReference type="InterPro" id="IPR036361">
    <property type="entry name" value="SAP_dom_sf"/>
</dbReference>
<dbReference type="Gene3D" id="1.10.720.30">
    <property type="entry name" value="SAP domain"/>
    <property type="match status" value="1"/>
</dbReference>
<reference evidence="6" key="1">
    <citation type="submission" date="2015-11" db="EMBL/GenBank/DDBJ databases">
        <title>De novo transcriptome assembly of four potential Pierce s Disease insect vectors from Arizona vineyards.</title>
        <authorList>
            <person name="Tassone E.E."/>
        </authorList>
    </citation>
    <scope>NUCLEOTIDE SEQUENCE</scope>
</reference>
<proteinExistence type="predicted"/>
<sequence length="348" mass="39901">MEVKAQETSKQNGQAETDVVYREIQCIFSWVDSLDKNALMRNLKKYNLNPTGSLESLRKRLKTFLKKKKLASANILCSDIKTLYPYYVVLDFEATCNEVNPTDYPHEIIEFPAVLVNTEKLMIVDQFQAFVKPVINPELSPFCKTLTGISQEQVDAASEFPEVLEQFERWLAKHKLGTKNKYAMVTDGPWDMGRFLYGQCILSNIPYPYFGKKWVNLRKCFSSFYKCERLRLQLMLDKLGIEFTGHPHCGLDDATNIAHLLIRMIKDGAAVDINERISLRYKLDPPAPTHTDENTANASNKSSWPVKPLYTEALTRTYSQALIDKQRDTDSMASLKADLQRHHIQTTS</sequence>
<dbReference type="EMBL" id="GEBQ01005474">
    <property type="protein sequence ID" value="JAT34503.1"/>
    <property type="molecule type" value="Transcribed_RNA"/>
</dbReference>
<dbReference type="FunFam" id="3.30.420.10:FF:000034">
    <property type="entry name" value="3'-5' exoribonuclease 1"/>
    <property type="match status" value="1"/>
</dbReference>
<dbReference type="InterPro" id="IPR047201">
    <property type="entry name" value="ERI-1_3'hExo-like"/>
</dbReference>
<dbReference type="InterPro" id="IPR051274">
    <property type="entry name" value="3-5_Exoribonuclease"/>
</dbReference>
<evidence type="ECO:0000256" key="4">
    <source>
        <dbReference type="SAM" id="MobiDB-lite"/>
    </source>
</evidence>
<keyword evidence="2" id="KW-0378">Hydrolase</keyword>
<organism evidence="6">
    <name type="scientific">Graphocephala atropunctata</name>
    <dbReference type="NCBI Taxonomy" id="36148"/>
    <lineage>
        <taxon>Eukaryota</taxon>
        <taxon>Metazoa</taxon>
        <taxon>Ecdysozoa</taxon>
        <taxon>Arthropoda</taxon>
        <taxon>Hexapoda</taxon>
        <taxon>Insecta</taxon>
        <taxon>Pterygota</taxon>
        <taxon>Neoptera</taxon>
        <taxon>Paraneoptera</taxon>
        <taxon>Hemiptera</taxon>
        <taxon>Auchenorrhyncha</taxon>
        <taxon>Membracoidea</taxon>
        <taxon>Cicadellidae</taxon>
        <taxon>Cicadellinae</taxon>
        <taxon>Cicadellini</taxon>
        <taxon>Graphocephala</taxon>
    </lineage>
</organism>
<dbReference type="AlphaFoldDB" id="A0A1B6MEZ8"/>
<dbReference type="InterPro" id="IPR012337">
    <property type="entry name" value="RNaseH-like_sf"/>
</dbReference>
<feature type="region of interest" description="Disordered" evidence="4">
    <location>
        <begin position="284"/>
        <end position="303"/>
    </location>
</feature>
<dbReference type="InterPro" id="IPR013520">
    <property type="entry name" value="Ribonucl_H"/>
</dbReference>
<dbReference type="GO" id="GO:0003676">
    <property type="term" value="F:nucleic acid binding"/>
    <property type="evidence" value="ECO:0007669"/>
    <property type="project" value="InterPro"/>
</dbReference>
<dbReference type="Gene3D" id="3.30.420.10">
    <property type="entry name" value="Ribonuclease H-like superfamily/Ribonuclease H"/>
    <property type="match status" value="1"/>
</dbReference>
<evidence type="ECO:0000313" key="6">
    <source>
        <dbReference type="EMBL" id="JAT34503.1"/>
    </source>
</evidence>
<evidence type="ECO:0000259" key="5">
    <source>
        <dbReference type="SMART" id="SM00479"/>
    </source>
</evidence>
<evidence type="ECO:0000256" key="1">
    <source>
        <dbReference type="ARBA" id="ARBA00022722"/>
    </source>
</evidence>
<dbReference type="SMART" id="SM00479">
    <property type="entry name" value="EXOIII"/>
    <property type="match status" value="1"/>
</dbReference>
<name>A0A1B6MEZ8_9HEMI</name>
<dbReference type="CDD" id="cd06133">
    <property type="entry name" value="ERI-1_3'hExo_like"/>
    <property type="match status" value="1"/>
</dbReference>
<dbReference type="GO" id="GO:0000175">
    <property type="term" value="F:3'-5'-RNA exonuclease activity"/>
    <property type="evidence" value="ECO:0007669"/>
    <property type="project" value="InterPro"/>
</dbReference>
<dbReference type="InterPro" id="IPR036397">
    <property type="entry name" value="RNaseH_sf"/>
</dbReference>
<dbReference type="Pfam" id="PF00929">
    <property type="entry name" value="RNase_T"/>
    <property type="match status" value="1"/>
</dbReference>